<dbReference type="Gene3D" id="3.90.830.10">
    <property type="entry name" value="Syntaxin Binding Protein 1, Chain A, domain 2"/>
    <property type="match status" value="1"/>
</dbReference>
<evidence type="ECO:0008006" key="3">
    <source>
        <dbReference type="Google" id="ProtNLM"/>
    </source>
</evidence>
<dbReference type="InterPro" id="IPR043127">
    <property type="entry name" value="Sec-1-like_dom3a"/>
</dbReference>
<name>A0A7J6Y1G8_TRYCR</name>
<protein>
    <recommendedName>
        <fullName evidence="3">Syntaxin binding protein</fullName>
    </recommendedName>
</protein>
<proteinExistence type="predicted"/>
<dbReference type="VEuPathDB" id="TriTrypDB:ECC02_006895"/>
<sequence length="262" mass="28202">MSIPVGIVWGGLKAAVIGEEDVCWCSYRHCFLAHCVEELLVALKKLHAYHPGLAQGVEPKANPAQLSSAVRALPEFRERQARLSLHIDFLREACGTVLGEATGGGVGGGTRHRRWAQIPQEKPGWRAAPDEGCRDAPASVTASSPVACGCEQHRRVDGGQEAAADPRRWTDVRRSFVCEPWACDEEGRERATIQHGVGAERTEHECLCEQRCDGRGSVSEACLLTGTAGRNRTLRVGLSLASVQRDHAMRTNGASCGQSSGA</sequence>
<dbReference type="AlphaFoldDB" id="A0A7J6Y1G8"/>
<gene>
    <name evidence="1" type="ORF">ECC02_006895</name>
</gene>
<comment type="caution">
    <text evidence="1">The sequence shown here is derived from an EMBL/GenBank/DDBJ whole genome shotgun (WGS) entry which is preliminary data.</text>
</comment>
<organism evidence="1 2">
    <name type="scientific">Trypanosoma cruzi</name>
    <dbReference type="NCBI Taxonomy" id="5693"/>
    <lineage>
        <taxon>Eukaryota</taxon>
        <taxon>Discoba</taxon>
        <taxon>Euglenozoa</taxon>
        <taxon>Kinetoplastea</taxon>
        <taxon>Metakinetoplastina</taxon>
        <taxon>Trypanosomatida</taxon>
        <taxon>Trypanosomatidae</taxon>
        <taxon>Trypanosoma</taxon>
        <taxon>Schizotrypanum</taxon>
    </lineage>
</organism>
<dbReference type="InterPro" id="IPR036045">
    <property type="entry name" value="Sec1-like_sf"/>
</dbReference>
<dbReference type="SUPFAM" id="SSF56815">
    <property type="entry name" value="Sec1/munc18-like (SM) proteins"/>
    <property type="match status" value="1"/>
</dbReference>
<reference evidence="1 2" key="1">
    <citation type="journal article" date="2019" name="Genome Biol. Evol.">
        <title>Nanopore Sequencing Significantly Improves Genome Assembly of the Protozoan Parasite Trypanosoma cruzi.</title>
        <authorList>
            <person name="Diaz-Viraque F."/>
            <person name="Pita S."/>
            <person name="Greif G."/>
            <person name="de Souza R.C.M."/>
            <person name="Iraola G."/>
            <person name="Robello C."/>
        </authorList>
    </citation>
    <scope>NUCLEOTIDE SEQUENCE [LARGE SCALE GENOMIC DNA]</scope>
    <source>
        <strain evidence="1 2">Berenice</strain>
    </source>
</reference>
<evidence type="ECO:0000313" key="2">
    <source>
        <dbReference type="Proteomes" id="UP000583944"/>
    </source>
</evidence>
<dbReference type="EMBL" id="JABDHM010000057">
    <property type="protein sequence ID" value="KAF5220100.1"/>
    <property type="molecule type" value="Genomic_DNA"/>
</dbReference>
<accession>A0A7J6Y1G8</accession>
<dbReference type="Proteomes" id="UP000583944">
    <property type="component" value="Unassembled WGS sequence"/>
</dbReference>
<evidence type="ECO:0000313" key="1">
    <source>
        <dbReference type="EMBL" id="KAF5220100.1"/>
    </source>
</evidence>